<evidence type="ECO:0000313" key="2">
    <source>
        <dbReference type="Proteomes" id="UP001055879"/>
    </source>
</evidence>
<sequence>MNIAHSVWPLRTRGLDDLMILYLKLVKSMEEVETPQPKAKYAYLINTIVQDGTDLSLQEPKTSQYSGAEELFGNRRLLNLQGLKISQTHCTFLTKYLCDILH</sequence>
<dbReference type="Proteomes" id="UP001055879">
    <property type="component" value="Linkage Group LG03"/>
</dbReference>
<reference evidence="2" key="1">
    <citation type="journal article" date="2022" name="Mol. Ecol. Resour.">
        <title>The genomes of chicory, endive, great burdock and yacon provide insights into Asteraceae palaeo-polyploidization history and plant inulin production.</title>
        <authorList>
            <person name="Fan W."/>
            <person name="Wang S."/>
            <person name="Wang H."/>
            <person name="Wang A."/>
            <person name="Jiang F."/>
            <person name="Liu H."/>
            <person name="Zhao H."/>
            <person name="Xu D."/>
            <person name="Zhang Y."/>
        </authorList>
    </citation>
    <scope>NUCLEOTIDE SEQUENCE [LARGE SCALE GENOMIC DNA]</scope>
    <source>
        <strain evidence="2">cv. Niubang</strain>
    </source>
</reference>
<name>A0ACB9DM42_ARCLA</name>
<accession>A0ACB9DM42</accession>
<comment type="caution">
    <text evidence="1">The sequence shown here is derived from an EMBL/GenBank/DDBJ whole genome shotgun (WGS) entry which is preliminary data.</text>
</comment>
<organism evidence="1 2">
    <name type="scientific">Arctium lappa</name>
    <name type="common">Greater burdock</name>
    <name type="synonym">Lappa major</name>
    <dbReference type="NCBI Taxonomy" id="4217"/>
    <lineage>
        <taxon>Eukaryota</taxon>
        <taxon>Viridiplantae</taxon>
        <taxon>Streptophyta</taxon>
        <taxon>Embryophyta</taxon>
        <taxon>Tracheophyta</taxon>
        <taxon>Spermatophyta</taxon>
        <taxon>Magnoliopsida</taxon>
        <taxon>eudicotyledons</taxon>
        <taxon>Gunneridae</taxon>
        <taxon>Pentapetalae</taxon>
        <taxon>asterids</taxon>
        <taxon>campanulids</taxon>
        <taxon>Asterales</taxon>
        <taxon>Asteraceae</taxon>
        <taxon>Carduoideae</taxon>
        <taxon>Cardueae</taxon>
        <taxon>Arctiinae</taxon>
        <taxon>Arctium</taxon>
    </lineage>
</organism>
<keyword evidence="2" id="KW-1185">Reference proteome</keyword>
<dbReference type="EMBL" id="CM042049">
    <property type="protein sequence ID" value="KAI3747490.1"/>
    <property type="molecule type" value="Genomic_DNA"/>
</dbReference>
<gene>
    <name evidence="1" type="ORF">L6452_09949</name>
</gene>
<protein>
    <submittedName>
        <fullName evidence="1">Uncharacterized protein</fullName>
    </submittedName>
</protein>
<evidence type="ECO:0000313" key="1">
    <source>
        <dbReference type="EMBL" id="KAI3747490.1"/>
    </source>
</evidence>
<proteinExistence type="predicted"/>
<reference evidence="1 2" key="2">
    <citation type="journal article" date="2022" name="Mol. Ecol. Resour.">
        <title>The genomes of chicory, endive, great burdock and yacon provide insights into Asteraceae paleo-polyploidization history and plant inulin production.</title>
        <authorList>
            <person name="Fan W."/>
            <person name="Wang S."/>
            <person name="Wang H."/>
            <person name="Wang A."/>
            <person name="Jiang F."/>
            <person name="Liu H."/>
            <person name="Zhao H."/>
            <person name="Xu D."/>
            <person name="Zhang Y."/>
        </authorList>
    </citation>
    <scope>NUCLEOTIDE SEQUENCE [LARGE SCALE GENOMIC DNA]</scope>
    <source>
        <strain evidence="2">cv. Niubang</strain>
    </source>
</reference>